<gene>
    <name evidence="2" type="ORF">NSJP_0388</name>
</gene>
<protein>
    <submittedName>
        <fullName evidence="2">Uncharacterized protein</fullName>
    </submittedName>
</protein>
<keyword evidence="3" id="KW-1185">Reference proteome</keyword>
<evidence type="ECO:0000313" key="3">
    <source>
        <dbReference type="Proteomes" id="UP000192042"/>
    </source>
</evidence>
<feature type="region of interest" description="Disordered" evidence="1">
    <location>
        <begin position="58"/>
        <end position="89"/>
    </location>
</feature>
<evidence type="ECO:0000313" key="2">
    <source>
        <dbReference type="EMBL" id="SLM46560.1"/>
    </source>
</evidence>
<sequence length="103" mass="11794">MRKQGGYESGTWGSHESLDEVRCAKWLPQMLANAITMLRSNDRVKIIKYIQWLEIQNSRDAERTSEDSGDPIAPEHHSRNERRRRGGHYTNLLITGLSAASSR</sequence>
<proteinExistence type="predicted"/>
<organism evidence="2 3">
    <name type="scientific">Nitrospira japonica</name>
    <dbReference type="NCBI Taxonomy" id="1325564"/>
    <lineage>
        <taxon>Bacteria</taxon>
        <taxon>Pseudomonadati</taxon>
        <taxon>Nitrospirota</taxon>
        <taxon>Nitrospiria</taxon>
        <taxon>Nitrospirales</taxon>
        <taxon>Nitrospiraceae</taxon>
        <taxon>Nitrospira</taxon>
    </lineage>
</organism>
<dbReference type="KEGG" id="nja:NSJP_0388"/>
<evidence type="ECO:0000256" key="1">
    <source>
        <dbReference type="SAM" id="MobiDB-lite"/>
    </source>
</evidence>
<dbReference type="Proteomes" id="UP000192042">
    <property type="component" value="Chromosome I"/>
</dbReference>
<name>A0A1W1I0N2_9BACT</name>
<accession>A0A1W1I0N2</accession>
<dbReference type="EMBL" id="LT828648">
    <property type="protein sequence ID" value="SLM46560.1"/>
    <property type="molecule type" value="Genomic_DNA"/>
</dbReference>
<dbReference type="AlphaFoldDB" id="A0A1W1I0N2"/>
<reference evidence="2 3" key="1">
    <citation type="submission" date="2017-03" db="EMBL/GenBank/DDBJ databases">
        <authorList>
            <person name="Afonso C.L."/>
            <person name="Miller P.J."/>
            <person name="Scott M.A."/>
            <person name="Spackman E."/>
            <person name="Goraichik I."/>
            <person name="Dimitrov K.M."/>
            <person name="Suarez D.L."/>
            <person name="Swayne D.E."/>
        </authorList>
    </citation>
    <scope>NUCLEOTIDE SEQUENCE [LARGE SCALE GENOMIC DNA]</scope>
    <source>
        <strain evidence="2">Genome sequencing of Nitrospira japonica strain NJ11</strain>
    </source>
</reference>